<keyword evidence="4" id="KW-1185">Reference proteome</keyword>
<keyword evidence="1" id="KW-0472">Membrane</keyword>
<accession>A0ABW8SYU9</accession>
<organism evidence="3 4">
    <name type="scientific">Candidatus Clostridium stratigraminis</name>
    <dbReference type="NCBI Taxonomy" id="3381661"/>
    <lineage>
        <taxon>Bacteria</taxon>
        <taxon>Bacillati</taxon>
        <taxon>Bacillota</taxon>
        <taxon>Clostridia</taxon>
        <taxon>Eubacteriales</taxon>
        <taxon>Clostridiaceae</taxon>
        <taxon>Clostridium</taxon>
    </lineage>
</organism>
<dbReference type="Gene3D" id="2.60.40.1630">
    <property type="entry name" value="bacillus anthracis domain"/>
    <property type="match status" value="1"/>
</dbReference>
<comment type="caution">
    <text evidence="3">The sequence shown here is derived from an EMBL/GenBank/DDBJ whole genome shotgun (WGS) entry which is preliminary data.</text>
</comment>
<dbReference type="RefSeq" id="WP_406768077.1">
    <property type="nucleotide sequence ID" value="NZ_JBJHZZ010000001.1"/>
</dbReference>
<dbReference type="InterPro" id="IPR025436">
    <property type="entry name" value="DUF4179"/>
</dbReference>
<evidence type="ECO:0000256" key="1">
    <source>
        <dbReference type="SAM" id="Phobius"/>
    </source>
</evidence>
<feature type="domain" description="DUF4179" evidence="2">
    <location>
        <begin position="42"/>
        <end position="141"/>
    </location>
</feature>
<name>A0ABW8SYU9_9CLOT</name>
<dbReference type="Proteomes" id="UP001623591">
    <property type="component" value="Unassembled WGS sequence"/>
</dbReference>
<gene>
    <name evidence="3" type="ORF">ACJDUG_01355</name>
</gene>
<proteinExistence type="predicted"/>
<sequence length="463" mass="51890">MDKNSDFEIKNFLNSNENLEVPEEISNGINKVLNKIEKRQKFKRWMRGGSIAASILIAITIGLGTAFPALAEQAAAISRILGKESLFNKVFQNSANKTDISNVQNNSIAVGQTSTDNGISVSMKEIAYDGTALYAVYQVKSDIPHNSKFRIVGNISIDGETTDFVGDNVIATQIIDNNTVQFVEMFLISGEEKLADKFNVSIKFTELEWRKGNWSFNMTLDKNELAKDSKLTDLNKVVNFSSGKANVRRLAQSSTFATLTVDYDNFNPTNIDYNNFSLIDNNGTELQQTMYEIKKGEKTEVITVYNVSKDTIIKKVVANQKIIEYYYPQEYKNFTYVNLNTNFPKTVTIGPGKEITINSISLKETYSTIPPSESSKYKYYVFTITAKDLSIQDYVDKGGITIYHKDKAKTKPDAYGAAAAYVVGKNTYEIRFLGDASKQTTNCVLAFATYDEVLEQRAEIDIK</sequence>
<keyword evidence="1" id="KW-1133">Transmembrane helix</keyword>
<feature type="transmembrane region" description="Helical" evidence="1">
    <location>
        <begin position="48"/>
        <end position="71"/>
    </location>
</feature>
<dbReference type="EMBL" id="JBJHZZ010000001">
    <property type="protein sequence ID" value="MFL0245621.1"/>
    <property type="molecule type" value="Genomic_DNA"/>
</dbReference>
<keyword evidence="1" id="KW-0812">Transmembrane</keyword>
<reference evidence="3 4" key="1">
    <citation type="submission" date="2024-11" db="EMBL/GenBank/DDBJ databases">
        <authorList>
            <person name="Heng Y.C."/>
            <person name="Lim A.C.H."/>
            <person name="Lee J.K.Y."/>
            <person name="Kittelmann S."/>
        </authorList>
    </citation>
    <scope>NUCLEOTIDE SEQUENCE [LARGE SCALE GENOMIC DNA]</scope>
    <source>
        <strain evidence="3 4">WILCCON 0185</strain>
    </source>
</reference>
<evidence type="ECO:0000313" key="4">
    <source>
        <dbReference type="Proteomes" id="UP001623591"/>
    </source>
</evidence>
<protein>
    <submittedName>
        <fullName evidence="3">DUF4179 domain-containing protein</fullName>
    </submittedName>
</protein>
<dbReference type="Pfam" id="PF13786">
    <property type="entry name" value="DUF4179"/>
    <property type="match status" value="1"/>
</dbReference>
<evidence type="ECO:0000259" key="2">
    <source>
        <dbReference type="Pfam" id="PF13786"/>
    </source>
</evidence>
<evidence type="ECO:0000313" key="3">
    <source>
        <dbReference type="EMBL" id="MFL0245621.1"/>
    </source>
</evidence>